<evidence type="ECO:0000313" key="2">
    <source>
        <dbReference type="EMBL" id="KAG7041923.1"/>
    </source>
</evidence>
<protein>
    <submittedName>
        <fullName evidence="2">Uncharacterized protein</fullName>
    </submittedName>
</protein>
<evidence type="ECO:0000313" key="3">
    <source>
        <dbReference type="Proteomes" id="UP000699042"/>
    </source>
</evidence>
<accession>A0A9P7U6Y7</accession>
<name>A0A9P7U6Y7_9PEZI</name>
<dbReference type="Proteomes" id="UP000699042">
    <property type="component" value="Unassembled WGS sequence"/>
</dbReference>
<keyword evidence="3" id="KW-1185">Reference proteome</keyword>
<comment type="caution">
    <text evidence="2">The sequence shown here is derived from an EMBL/GenBank/DDBJ whole genome shotgun (WGS) entry which is preliminary data.</text>
</comment>
<sequence>MAGVFLPRRQFQQLGSPKEFSQQPDHHGMA</sequence>
<evidence type="ECO:0000256" key="1">
    <source>
        <dbReference type="SAM" id="MobiDB-lite"/>
    </source>
</evidence>
<feature type="region of interest" description="Disordered" evidence="1">
    <location>
        <begin position="1"/>
        <end position="30"/>
    </location>
</feature>
<feature type="non-terminal residue" evidence="2">
    <location>
        <position position="30"/>
    </location>
</feature>
<feature type="compositionally biased region" description="Polar residues" evidence="1">
    <location>
        <begin position="10"/>
        <end position="23"/>
    </location>
</feature>
<gene>
    <name evidence="2" type="ORF">JMJ77_012439</name>
</gene>
<reference evidence="2" key="1">
    <citation type="submission" date="2021-05" db="EMBL/GenBank/DDBJ databases">
        <title>Comparative genomics of three Colletotrichum scovillei strains and genetic complementation revealed genes involved fungal growth and virulence on chili pepper.</title>
        <authorList>
            <person name="Hsieh D.-K."/>
            <person name="Chuang S.-C."/>
            <person name="Chen C.-Y."/>
            <person name="Chao Y.-T."/>
            <person name="Lu M.-Y.J."/>
            <person name="Lee M.-H."/>
            <person name="Shih M.-C."/>
        </authorList>
    </citation>
    <scope>NUCLEOTIDE SEQUENCE</scope>
    <source>
        <strain evidence="2">Coll-153</strain>
    </source>
</reference>
<dbReference type="AlphaFoldDB" id="A0A9P7U6Y7"/>
<organism evidence="2 3">
    <name type="scientific">Colletotrichum scovillei</name>
    <dbReference type="NCBI Taxonomy" id="1209932"/>
    <lineage>
        <taxon>Eukaryota</taxon>
        <taxon>Fungi</taxon>
        <taxon>Dikarya</taxon>
        <taxon>Ascomycota</taxon>
        <taxon>Pezizomycotina</taxon>
        <taxon>Sordariomycetes</taxon>
        <taxon>Hypocreomycetidae</taxon>
        <taxon>Glomerellales</taxon>
        <taxon>Glomerellaceae</taxon>
        <taxon>Colletotrichum</taxon>
        <taxon>Colletotrichum acutatum species complex</taxon>
    </lineage>
</organism>
<proteinExistence type="predicted"/>
<dbReference type="EMBL" id="JAESDN010000014">
    <property type="protein sequence ID" value="KAG7041923.1"/>
    <property type="molecule type" value="Genomic_DNA"/>
</dbReference>